<dbReference type="SUPFAM" id="SSF55961">
    <property type="entry name" value="Bet v1-like"/>
    <property type="match status" value="1"/>
</dbReference>
<dbReference type="EMBL" id="KL647490">
    <property type="protein sequence ID" value="KEY74781.1"/>
    <property type="molecule type" value="Genomic_DNA"/>
</dbReference>
<dbReference type="AlphaFoldDB" id="A0A084BB52"/>
<dbReference type="Proteomes" id="UP000028045">
    <property type="component" value="Unassembled WGS sequence"/>
</dbReference>
<name>A0A084BB52_STACB</name>
<evidence type="ECO:0000313" key="1">
    <source>
        <dbReference type="EMBL" id="KEY74781.1"/>
    </source>
</evidence>
<sequence length="117" mass="12780">MHPEFRYNIAYTVAANDGAKPEERLTRAELWQGIKRGGRFPGDFADFVRSCEVVSGGRTQFVREIVIGDGAVHTADGTKIVQDVFVQDDLFAGAKSTLIVAYSGKAEKGSDEDEDPI</sequence>
<organism evidence="1 2">
    <name type="scientific">Stachybotrys chartarum (strain CBS 109288 / IBT 7711)</name>
    <name type="common">Toxic black mold</name>
    <name type="synonym">Stilbospora chartarum</name>
    <dbReference type="NCBI Taxonomy" id="1280523"/>
    <lineage>
        <taxon>Eukaryota</taxon>
        <taxon>Fungi</taxon>
        <taxon>Dikarya</taxon>
        <taxon>Ascomycota</taxon>
        <taxon>Pezizomycotina</taxon>
        <taxon>Sordariomycetes</taxon>
        <taxon>Hypocreomycetidae</taxon>
        <taxon>Hypocreales</taxon>
        <taxon>Stachybotryaceae</taxon>
        <taxon>Stachybotrys</taxon>
    </lineage>
</organism>
<reference evidence="1 2" key="1">
    <citation type="journal article" date="2014" name="BMC Genomics">
        <title>Comparative genome sequencing reveals chemotype-specific gene clusters in the toxigenic black mold Stachybotrys.</title>
        <authorList>
            <person name="Semeiks J."/>
            <person name="Borek D."/>
            <person name="Otwinowski Z."/>
            <person name="Grishin N.V."/>
        </authorList>
    </citation>
    <scope>NUCLEOTIDE SEQUENCE [LARGE SCALE GENOMIC DNA]</scope>
    <source>
        <strain evidence="2">CBS 109288 / IBT 7711</strain>
    </source>
</reference>
<dbReference type="InterPro" id="IPR015075">
    <property type="entry name" value="AtaL"/>
</dbReference>
<evidence type="ECO:0000313" key="2">
    <source>
        <dbReference type="Proteomes" id="UP000028045"/>
    </source>
</evidence>
<dbReference type="OrthoDB" id="2320332at2759"/>
<keyword evidence="2" id="KW-1185">Reference proteome</keyword>
<dbReference type="HOGENOM" id="CLU_2335012_0_0_1"/>
<dbReference type="InterPro" id="IPR023393">
    <property type="entry name" value="START-like_dom_sf"/>
</dbReference>
<gene>
    <name evidence="1" type="ORF">S7711_06679</name>
</gene>
<dbReference type="Gene3D" id="3.30.530.20">
    <property type="match status" value="1"/>
</dbReference>
<accession>A0A084BB52</accession>
<dbReference type="Pfam" id="PF08982">
    <property type="entry name" value="AtaL"/>
    <property type="match status" value="1"/>
</dbReference>
<proteinExistence type="predicted"/>
<protein>
    <submittedName>
        <fullName evidence="1">Uncharacterized protein</fullName>
    </submittedName>
</protein>